<dbReference type="GO" id="GO:0005739">
    <property type="term" value="C:mitochondrion"/>
    <property type="evidence" value="ECO:0007669"/>
    <property type="project" value="TreeGrafter"/>
</dbReference>
<dbReference type="GO" id="GO:0006626">
    <property type="term" value="P:protein targeting to mitochondrion"/>
    <property type="evidence" value="ECO:0007669"/>
    <property type="project" value="TreeGrafter"/>
</dbReference>
<dbReference type="InterPro" id="IPR015940">
    <property type="entry name" value="UBA"/>
</dbReference>
<keyword evidence="2" id="KW-0963">Cytoplasm</keyword>
<feature type="compositionally biased region" description="Low complexity" evidence="5">
    <location>
        <begin position="420"/>
        <end position="432"/>
    </location>
</feature>
<dbReference type="EMBL" id="MBFT01000482">
    <property type="protein sequence ID" value="PVU90434.1"/>
    <property type="molecule type" value="Genomic_DNA"/>
</dbReference>
<evidence type="ECO:0000256" key="5">
    <source>
        <dbReference type="SAM" id="MobiDB-lite"/>
    </source>
</evidence>
<dbReference type="GO" id="GO:0031072">
    <property type="term" value="F:heat shock protein binding"/>
    <property type="evidence" value="ECO:0007669"/>
    <property type="project" value="TreeGrafter"/>
</dbReference>
<feature type="compositionally biased region" description="Polar residues" evidence="5">
    <location>
        <begin position="325"/>
        <end position="337"/>
    </location>
</feature>
<feature type="region of interest" description="Disordered" evidence="5">
    <location>
        <begin position="607"/>
        <end position="627"/>
    </location>
</feature>
<dbReference type="OrthoDB" id="1717591at2759"/>
<feature type="region of interest" description="Disordered" evidence="5">
    <location>
        <begin position="383"/>
        <end position="432"/>
    </location>
</feature>
<evidence type="ECO:0000313" key="8">
    <source>
        <dbReference type="Proteomes" id="UP000245699"/>
    </source>
</evidence>
<dbReference type="Pfam" id="PF00627">
    <property type="entry name" value="UBA"/>
    <property type="match status" value="1"/>
</dbReference>
<sequence length="768" mass="85849">MNSDSKNDDVFSSLKSLAASAAKNPRPLFNTSHIQPLNSSRNSPLPSNQLPSHFSYNTPQTSSKNNDLFSDLLSLTKTSLTPPKPENSSKPPPTNTHSQTPQPSDIWDFDLLAKPKSSTPSVQPKATQNDLELNTFDPILFKTTTPKPDILPIQNKEFLTPASNNTPLFQWSDSENESLNSKPQNDKNLVSDQKLAAIMQLGFSIEQSIDALSISNGNADAAIQILKEQVSIKPKQKETKDIFSNSLEINQDNYSSDESSNGLPARYEYTSKKTKNTKNPLENFSFTNNNKTDNLFASANEMGSSFLQKATGWLNQGKRIVSDKTSSFTRSSDQTQFGFDKKNNPELGFNSKNINFKKYDSDDDFYSSSSDYKSANTVNDFTRARPVKNNSNVQQTTKPSQLYNSKLDDKPNSSRIVSGNILDKPNPPKNNNILNIKKPIPPKRIDIPNIPKQTFDKAIESKNNANNEYKLGRYDLATQGYTSAIDFFYTAKLHPYKILLLNNRSQTHMKTGELQSCLNDIDSALEIINLYGQDNNSTILELGSDIQIDLLSQQIKLLLRKGQVLENQEKYKAALETYKKLTGIKIGNPTMNKVLSGIKRCDLALGNTPAPSTNPKPTFKTNNASNKNTMFKPVVTSNSNKSTKSPEFIFNSLIKETSANLVQNSMNDEEEMAMRDRVHEKVLKWKVSNQNSIRGLLCTVHQVCGNLVSSEDISLSQVVTDKQVKVVYMRTISKLHPDRLKSNLSNEEKLLASQVFSVLNQAYNQFKV</sequence>
<keyword evidence="8" id="KW-1185">Reference proteome</keyword>
<comment type="caution">
    <text evidence="7">The sequence shown here is derived from an EMBL/GenBank/DDBJ whole genome shotgun (WGS) entry which is preliminary data.</text>
</comment>
<dbReference type="InterPro" id="IPR011990">
    <property type="entry name" value="TPR-like_helical_dom_sf"/>
</dbReference>
<comment type="subcellular location">
    <subcellularLocation>
        <location evidence="1">Cytoplasm</location>
    </subcellularLocation>
</comment>
<dbReference type="STRING" id="61424.A0A2T9YDR3"/>
<dbReference type="SUPFAM" id="SSF48452">
    <property type="entry name" value="TPR-like"/>
    <property type="match status" value="1"/>
</dbReference>
<feature type="compositionally biased region" description="Pro residues" evidence="5">
    <location>
        <begin position="82"/>
        <end position="94"/>
    </location>
</feature>
<dbReference type="Gene3D" id="1.10.287.110">
    <property type="entry name" value="DnaJ domain"/>
    <property type="match status" value="1"/>
</dbReference>
<accession>A0A2T9YDR3</accession>
<evidence type="ECO:0000256" key="4">
    <source>
        <dbReference type="ARBA" id="ARBA00022803"/>
    </source>
</evidence>
<feature type="compositionally biased region" description="Low complexity" evidence="5">
    <location>
        <begin position="72"/>
        <end position="81"/>
    </location>
</feature>
<dbReference type="SUPFAM" id="SSF46565">
    <property type="entry name" value="Chaperone J-domain"/>
    <property type="match status" value="1"/>
</dbReference>
<evidence type="ECO:0000256" key="2">
    <source>
        <dbReference type="ARBA" id="ARBA00022490"/>
    </source>
</evidence>
<reference evidence="7 8" key="1">
    <citation type="journal article" date="2018" name="MBio">
        <title>Comparative Genomics Reveals the Core Gene Toolbox for the Fungus-Insect Symbiosis.</title>
        <authorList>
            <person name="Wang Y."/>
            <person name="Stata M."/>
            <person name="Wang W."/>
            <person name="Stajich J.E."/>
            <person name="White M.M."/>
            <person name="Moncalvo J.M."/>
        </authorList>
    </citation>
    <scope>NUCLEOTIDE SEQUENCE [LARGE SCALE GENOMIC DNA]</scope>
    <source>
        <strain evidence="7 8">AUS-77-4</strain>
    </source>
</reference>
<evidence type="ECO:0000313" key="7">
    <source>
        <dbReference type="EMBL" id="PVU90434.1"/>
    </source>
</evidence>
<feature type="compositionally biased region" description="Polar residues" evidence="5">
    <location>
        <begin position="54"/>
        <end position="68"/>
    </location>
</feature>
<feature type="compositionally biased region" description="Polar residues" evidence="5">
    <location>
        <begin position="609"/>
        <end position="627"/>
    </location>
</feature>
<dbReference type="PANTHER" id="PTHR45984">
    <property type="entry name" value="RNA (RNA) POLYMERASE II ASSOCIATED PROTEIN HOMOLOG"/>
    <property type="match status" value="1"/>
</dbReference>
<dbReference type="PANTHER" id="PTHR45984:SF1">
    <property type="entry name" value="SPAG1 AXONEMAL DYNEIN ASSEMBLY FACTOR"/>
    <property type="match status" value="1"/>
</dbReference>
<dbReference type="InterPro" id="IPR019734">
    <property type="entry name" value="TPR_rpt"/>
</dbReference>
<dbReference type="InterPro" id="IPR051982">
    <property type="entry name" value="CiliaryAsmbly_MitoImport"/>
</dbReference>
<evidence type="ECO:0000259" key="6">
    <source>
        <dbReference type="PROSITE" id="PS50030"/>
    </source>
</evidence>
<dbReference type="AlphaFoldDB" id="A0A2T9YDR3"/>
<proteinExistence type="predicted"/>
<protein>
    <recommendedName>
        <fullName evidence="6">UBA domain-containing protein</fullName>
    </recommendedName>
</protein>
<feature type="region of interest" description="Disordered" evidence="5">
    <location>
        <begin position="325"/>
        <end position="344"/>
    </location>
</feature>
<evidence type="ECO:0000256" key="3">
    <source>
        <dbReference type="ARBA" id="ARBA00022737"/>
    </source>
</evidence>
<dbReference type="InterPro" id="IPR036869">
    <property type="entry name" value="J_dom_sf"/>
</dbReference>
<dbReference type="SUPFAM" id="SSF46934">
    <property type="entry name" value="UBA-like"/>
    <property type="match status" value="1"/>
</dbReference>
<dbReference type="InterPro" id="IPR009060">
    <property type="entry name" value="UBA-like_sf"/>
</dbReference>
<evidence type="ECO:0000256" key="1">
    <source>
        <dbReference type="ARBA" id="ARBA00004496"/>
    </source>
</evidence>
<keyword evidence="4" id="KW-0802">TPR repeat</keyword>
<feature type="compositionally biased region" description="Polar residues" evidence="5">
    <location>
        <begin position="388"/>
        <end position="404"/>
    </location>
</feature>
<feature type="compositionally biased region" description="Low complexity" evidence="5">
    <location>
        <begin position="35"/>
        <end position="52"/>
    </location>
</feature>
<organism evidence="7 8">
    <name type="scientific">Furculomyces boomerangus</name>
    <dbReference type="NCBI Taxonomy" id="61424"/>
    <lineage>
        <taxon>Eukaryota</taxon>
        <taxon>Fungi</taxon>
        <taxon>Fungi incertae sedis</taxon>
        <taxon>Zoopagomycota</taxon>
        <taxon>Kickxellomycotina</taxon>
        <taxon>Harpellomycetes</taxon>
        <taxon>Harpellales</taxon>
        <taxon>Harpellaceae</taxon>
        <taxon>Furculomyces</taxon>
    </lineage>
</organism>
<dbReference type="Gene3D" id="1.10.8.10">
    <property type="entry name" value="DNA helicase RuvA subunit, C-terminal domain"/>
    <property type="match status" value="1"/>
</dbReference>
<dbReference type="Gene3D" id="1.25.40.10">
    <property type="entry name" value="Tetratricopeptide repeat domain"/>
    <property type="match status" value="1"/>
</dbReference>
<keyword evidence="3" id="KW-0677">Repeat</keyword>
<dbReference type="Proteomes" id="UP000245699">
    <property type="component" value="Unassembled WGS sequence"/>
</dbReference>
<feature type="domain" description="UBA" evidence="6">
    <location>
        <begin position="184"/>
        <end position="229"/>
    </location>
</feature>
<dbReference type="SMART" id="SM00165">
    <property type="entry name" value="UBA"/>
    <property type="match status" value="1"/>
</dbReference>
<gene>
    <name evidence="7" type="ORF">BB559_004627</name>
</gene>
<feature type="region of interest" description="Disordered" evidence="5">
    <location>
        <begin position="162"/>
        <end position="186"/>
    </location>
</feature>
<name>A0A2T9YDR3_9FUNG</name>
<dbReference type="SMART" id="SM00028">
    <property type="entry name" value="TPR"/>
    <property type="match status" value="3"/>
</dbReference>
<dbReference type="GO" id="GO:0005829">
    <property type="term" value="C:cytosol"/>
    <property type="evidence" value="ECO:0007669"/>
    <property type="project" value="TreeGrafter"/>
</dbReference>
<dbReference type="PROSITE" id="PS50030">
    <property type="entry name" value="UBA"/>
    <property type="match status" value="1"/>
</dbReference>
<feature type="region of interest" description="Disordered" evidence="5">
    <location>
        <begin position="21"/>
        <end position="106"/>
    </location>
</feature>